<dbReference type="PANTHER" id="PTHR31739">
    <property type="entry name" value="ENT-COPALYL DIPHOSPHATE SYNTHASE, CHLOROPLASTIC"/>
    <property type="match status" value="1"/>
</dbReference>
<dbReference type="InterPro" id="IPR008930">
    <property type="entry name" value="Terpenoid_cyclase/PrenylTrfase"/>
</dbReference>
<dbReference type="SUPFAM" id="SSF48576">
    <property type="entry name" value="Terpenoid synthases"/>
    <property type="match status" value="1"/>
</dbReference>
<dbReference type="GO" id="GO:0010333">
    <property type="term" value="F:terpene synthase activity"/>
    <property type="evidence" value="ECO:0007669"/>
    <property type="project" value="InterPro"/>
</dbReference>
<evidence type="ECO:0000313" key="6">
    <source>
        <dbReference type="Proteomes" id="UP000242715"/>
    </source>
</evidence>
<name>A0A2Z6MNE5_TRISU</name>
<comment type="cofactor">
    <cofactor evidence="1">
        <name>Mg(2+)</name>
        <dbReference type="ChEBI" id="CHEBI:18420"/>
    </cofactor>
</comment>
<evidence type="ECO:0000256" key="3">
    <source>
        <dbReference type="ARBA" id="ARBA00022842"/>
    </source>
</evidence>
<dbReference type="FunFam" id="1.50.10.160:FF:000001">
    <property type="entry name" value="Ent-copalyl diphosphate synthase"/>
    <property type="match status" value="1"/>
</dbReference>
<accession>A0A2Z6MNE5</accession>
<dbReference type="Gene3D" id="1.50.10.160">
    <property type="match status" value="1"/>
</dbReference>
<keyword evidence="2" id="KW-0479">Metal-binding</keyword>
<evidence type="ECO:0000259" key="4">
    <source>
        <dbReference type="Pfam" id="PF01397"/>
    </source>
</evidence>
<evidence type="ECO:0000313" key="5">
    <source>
        <dbReference type="EMBL" id="GAU19807.1"/>
    </source>
</evidence>
<dbReference type="GO" id="GO:0009686">
    <property type="term" value="P:gibberellin biosynthetic process"/>
    <property type="evidence" value="ECO:0007669"/>
    <property type="project" value="TreeGrafter"/>
</dbReference>
<dbReference type="PANTHER" id="PTHR31739:SF4">
    <property type="entry name" value="ENT-COPALYL DIPHOSPHATE SYNTHASE, CHLOROPLASTIC"/>
    <property type="match status" value="1"/>
</dbReference>
<reference evidence="6" key="1">
    <citation type="journal article" date="2017" name="Front. Plant Sci.">
        <title>Climate Clever Clovers: New Paradigm to Reduce the Environmental Footprint of Ruminants by Breeding Low Methanogenic Forages Utilizing Haplotype Variation.</title>
        <authorList>
            <person name="Kaur P."/>
            <person name="Appels R."/>
            <person name="Bayer P.E."/>
            <person name="Keeble-Gagnere G."/>
            <person name="Wang J."/>
            <person name="Hirakawa H."/>
            <person name="Shirasawa K."/>
            <person name="Vercoe P."/>
            <person name="Stefanova K."/>
            <person name="Durmic Z."/>
            <person name="Nichols P."/>
            <person name="Revell C."/>
            <person name="Isobe S.N."/>
            <person name="Edwards D."/>
            <person name="Erskine W."/>
        </authorList>
    </citation>
    <scope>NUCLEOTIDE SEQUENCE [LARGE SCALE GENOMIC DNA]</scope>
    <source>
        <strain evidence="6">cv. Daliak</strain>
    </source>
</reference>
<dbReference type="EMBL" id="DF973205">
    <property type="protein sequence ID" value="GAU19807.1"/>
    <property type="molecule type" value="Genomic_DNA"/>
</dbReference>
<dbReference type="GO" id="GO:0000287">
    <property type="term" value="F:magnesium ion binding"/>
    <property type="evidence" value="ECO:0007669"/>
    <property type="project" value="TreeGrafter"/>
</dbReference>
<dbReference type="GO" id="GO:0009507">
    <property type="term" value="C:chloroplast"/>
    <property type="evidence" value="ECO:0007669"/>
    <property type="project" value="TreeGrafter"/>
</dbReference>
<sequence>MINKKVGLVNKIKSILSSLDDGEINISAYDTAWVALVEDVHASGTPQFPSSLEWIAKNQLQDGSWGDCQLFSAHDRIINTLACVIALRSWNMHPEKCDKGMTFFKENLGKLENENEEHMTIGFEVAFPSLLERARGLNIDVPNDSPILKNIFAKRDEKLTRIPREILHKVPTTLLHSLEGMSELNWTQLLKLQSQDGSFLSSPSSTAFALMQTKDENCFKYLNRIVNKFNGGDIDDTAMAFRLLRLHGHQVSADVFKHFERNGEFFCFAGECTQAVTVMYNLYRATQVLFPGEKILEHAKHFSSKFLKEKREANELIDKWIIMKNLPEEVGYALDVPWYANLGRVETRFYIDQYGAENDVWIGKTLYRMAYVNNNNYLELAKLDYNNCQEQHLTEWSMIKKWYSKARLGEFGLSKRNLLLSYFLAAASIFEPERSHERLAWAKTKALLEAITSYASDEDLRKDFVKKFNDYINQRDHSIGRRLNKYKTGHGLAETLVTTIDQISWDILVSNGHEIGYDIYQCVSLPILNHVD</sequence>
<gene>
    <name evidence="5" type="ORF">TSUD_170320</name>
</gene>
<dbReference type="InterPro" id="IPR001906">
    <property type="entry name" value="Terpene_synth_N"/>
</dbReference>
<dbReference type="Pfam" id="PF01397">
    <property type="entry name" value="Terpene_synth"/>
    <property type="match status" value="1"/>
</dbReference>
<dbReference type="Proteomes" id="UP000242715">
    <property type="component" value="Unassembled WGS sequence"/>
</dbReference>
<keyword evidence="3" id="KW-0460">Magnesium</keyword>
<proteinExistence type="predicted"/>
<protein>
    <recommendedName>
        <fullName evidence="4">Terpene synthase N-terminal domain-containing protein</fullName>
    </recommendedName>
</protein>
<dbReference type="Gene3D" id="1.10.600.10">
    <property type="entry name" value="Farnesyl Diphosphate Synthase"/>
    <property type="match status" value="1"/>
</dbReference>
<dbReference type="InterPro" id="IPR050148">
    <property type="entry name" value="Terpene_synthase-like"/>
</dbReference>
<dbReference type="OrthoDB" id="2343925at2759"/>
<dbReference type="InterPro" id="IPR008949">
    <property type="entry name" value="Isoprenoid_synthase_dom_sf"/>
</dbReference>
<keyword evidence="6" id="KW-1185">Reference proteome</keyword>
<organism evidence="5 6">
    <name type="scientific">Trifolium subterraneum</name>
    <name type="common">Subterranean clover</name>
    <dbReference type="NCBI Taxonomy" id="3900"/>
    <lineage>
        <taxon>Eukaryota</taxon>
        <taxon>Viridiplantae</taxon>
        <taxon>Streptophyta</taxon>
        <taxon>Embryophyta</taxon>
        <taxon>Tracheophyta</taxon>
        <taxon>Spermatophyta</taxon>
        <taxon>Magnoliopsida</taxon>
        <taxon>eudicotyledons</taxon>
        <taxon>Gunneridae</taxon>
        <taxon>Pentapetalae</taxon>
        <taxon>rosids</taxon>
        <taxon>fabids</taxon>
        <taxon>Fabales</taxon>
        <taxon>Fabaceae</taxon>
        <taxon>Papilionoideae</taxon>
        <taxon>50 kb inversion clade</taxon>
        <taxon>NPAAA clade</taxon>
        <taxon>Hologalegina</taxon>
        <taxon>IRL clade</taxon>
        <taxon>Trifolieae</taxon>
        <taxon>Trifolium</taxon>
    </lineage>
</organism>
<dbReference type="SFLD" id="SFLDG01014">
    <property type="entry name" value="Terpene_Cyclase_Like_1_N-term"/>
    <property type="match status" value="2"/>
</dbReference>
<evidence type="ECO:0000256" key="2">
    <source>
        <dbReference type="ARBA" id="ARBA00022723"/>
    </source>
</evidence>
<dbReference type="AlphaFoldDB" id="A0A2Z6MNE5"/>
<evidence type="ECO:0000256" key="1">
    <source>
        <dbReference type="ARBA" id="ARBA00001946"/>
    </source>
</evidence>
<dbReference type="SUPFAM" id="SSF48239">
    <property type="entry name" value="Terpenoid cyclases/Protein prenyltransferases"/>
    <property type="match status" value="2"/>
</dbReference>
<feature type="domain" description="Terpene synthase N-terminal" evidence="4">
    <location>
        <begin position="221"/>
        <end position="334"/>
    </location>
</feature>